<dbReference type="WBParaSite" id="HCON_00010570-00001">
    <property type="protein sequence ID" value="HCON_00010570-00001"/>
    <property type="gene ID" value="HCON_00010570"/>
</dbReference>
<protein>
    <recommendedName>
        <fullName evidence="5 14">Pyruvate kinase</fullName>
        <ecNumber evidence="5 14">2.7.1.40</ecNumber>
    </recommendedName>
</protein>
<evidence type="ECO:0000256" key="15">
    <source>
        <dbReference type="SAM" id="MobiDB-lite"/>
    </source>
</evidence>
<dbReference type="UniPathway" id="UPA00109">
    <property type="reaction ID" value="UER00188"/>
</dbReference>
<evidence type="ECO:0000256" key="2">
    <source>
        <dbReference type="ARBA" id="ARBA00001958"/>
    </source>
</evidence>
<dbReference type="Pfam" id="PF02887">
    <property type="entry name" value="PK_C"/>
    <property type="match status" value="1"/>
</dbReference>
<comment type="cofactor">
    <cofactor evidence="1">
        <name>Mg(2+)</name>
        <dbReference type="ChEBI" id="CHEBI:18420"/>
    </cofactor>
</comment>
<dbReference type="InterPro" id="IPR015795">
    <property type="entry name" value="Pyrv_Knase_C"/>
</dbReference>
<evidence type="ECO:0000256" key="5">
    <source>
        <dbReference type="ARBA" id="ARBA00012142"/>
    </source>
</evidence>
<evidence type="ECO:0000256" key="1">
    <source>
        <dbReference type="ARBA" id="ARBA00001946"/>
    </source>
</evidence>
<dbReference type="EC" id="2.7.1.40" evidence="5 14"/>
<dbReference type="InterPro" id="IPR036918">
    <property type="entry name" value="Pyrv_Knase_C_sf"/>
</dbReference>
<organism evidence="18 19">
    <name type="scientific">Haemonchus contortus</name>
    <name type="common">Barber pole worm</name>
    <dbReference type="NCBI Taxonomy" id="6289"/>
    <lineage>
        <taxon>Eukaryota</taxon>
        <taxon>Metazoa</taxon>
        <taxon>Ecdysozoa</taxon>
        <taxon>Nematoda</taxon>
        <taxon>Chromadorea</taxon>
        <taxon>Rhabditida</taxon>
        <taxon>Rhabditina</taxon>
        <taxon>Rhabditomorpha</taxon>
        <taxon>Strongyloidea</taxon>
        <taxon>Trichostrongylidae</taxon>
        <taxon>Haemonchus</taxon>
    </lineage>
</organism>
<dbReference type="InterPro" id="IPR015806">
    <property type="entry name" value="Pyrv_Knase_insert_dom_sf"/>
</dbReference>
<keyword evidence="8" id="KW-0547">Nucleotide-binding</keyword>
<dbReference type="SUPFAM" id="SSF52935">
    <property type="entry name" value="PK C-terminal domain-like"/>
    <property type="match status" value="1"/>
</dbReference>
<dbReference type="FunFam" id="3.20.20.60:FF:000025">
    <property type="entry name" value="Pyruvate kinase"/>
    <property type="match status" value="1"/>
</dbReference>
<dbReference type="CDD" id="cd00288">
    <property type="entry name" value="Pyruvate_Kinase"/>
    <property type="match status" value="1"/>
</dbReference>
<comment type="catalytic activity">
    <reaction evidence="14">
        <text>pyruvate + ATP = phosphoenolpyruvate + ADP + H(+)</text>
        <dbReference type="Rhea" id="RHEA:18157"/>
        <dbReference type="ChEBI" id="CHEBI:15361"/>
        <dbReference type="ChEBI" id="CHEBI:15378"/>
        <dbReference type="ChEBI" id="CHEBI:30616"/>
        <dbReference type="ChEBI" id="CHEBI:58702"/>
        <dbReference type="ChEBI" id="CHEBI:456216"/>
        <dbReference type="EC" id="2.7.1.40"/>
    </reaction>
</comment>
<dbReference type="GO" id="GO:0030955">
    <property type="term" value="F:potassium ion binding"/>
    <property type="evidence" value="ECO:0007669"/>
    <property type="project" value="InterPro"/>
</dbReference>
<dbReference type="Gene3D" id="2.40.33.10">
    <property type="entry name" value="PK beta-barrel domain-like"/>
    <property type="match status" value="1"/>
</dbReference>
<dbReference type="Pfam" id="PF00224">
    <property type="entry name" value="PK"/>
    <property type="match status" value="1"/>
</dbReference>
<reference evidence="19" key="1">
    <citation type="submission" date="2020-12" db="UniProtKB">
        <authorList>
            <consortium name="WormBaseParasite"/>
        </authorList>
    </citation>
    <scope>IDENTIFICATION</scope>
    <source>
        <strain evidence="19">MHco3</strain>
    </source>
</reference>
<evidence type="ECO:0000256" key="9">
    <source>
        <dbReference type="ARBA" id="ARBA00022777"/>
    </source>
</evidence>
<evidence type="ECO:0000313" key="18">
    <source>
        <dbReference type="Proteomes" id="UP000025227"/>
    </source>
</evidence>
<evidence type="ECO:0000256" key="12">
    <source>
        <dbReference type="ARBA" id="ARBA00023152"/>
    </source>
</evidence>
<comment type="pathway">
    <text evidence="3 14">Carbohydrate degradation; glycolysis; pyruvate from D-glyceraldehyde 3-phosphate: step 5/5.</text>
</comment>
<comment type="cofactor">
    <cofactor evidence="2">
        <name>K(+)</name>
        <dbReference type="ChEBI" id="CHEBI:29103"/>
    </cofactor>
</comment>
<evidence type="ECO:0000256" key="8">
    <source>
        <dbReference type="ARBA" id="ARBA00022741"/>
    </source>
</evidence>
<evidence type="ECO:0000256" key="13">
    <source>
        <dbReference type="ARBA" id="ARBA00023317"/>
    </source>
</evidence>
<feature type="region of interest" description="Disordered" evidence="15">
    <location>
        <begin position="1"/>
        <end position="20"/>
    </location>
</feature>
<dbReference type="PRINTS" id="PR01050">
    <property type="entry name" value="PYRUVTKNASE"/>
</dbReference>
<evidence type="ECO:0000256" key="4">
    <source>
        <dbReference type="ARBA" id="ARBA00008663"/>
    </source>
</evidence>
<dbReference type="InterPro" id="IPR040442">
    <property type="entry name" value="Pyrv_kinase-like_dom_sf"/>
</dbReference>
<dbReference type="GO" id="GO:0005524">
    <property type="term" value="F:ATP binding"/>
    <property type="evidence" value="ECO:0007669"/>
    <property type="project" value="UniProtKB-KW"/>
</dbReference>
<dbReference type="Proteomes" id="UP000025227">
    <property type="component" value="Unplaced"/>
</dbReference>
<dbReference type="Gene3D" id="3.40.1380.20">
    <property type="entry name" value="Pyruvate kinase, C-terminal domain"/>
    <property type="match status" value="1"/>
</dbReference>
<keyword evidence="10" id="KW-0067">ATP-binding</keyword>
<dbReference type="PANTHER" id="PTHR11817">
    <property type="entry name" value="PYRUVATE KINASE"/>
    <property type="match status" value="1"/>
</dbReference>
<dbReference type="SUPFAM" id="SSF51621">
    <property type="entry name" value="Phosphoenolpyruvate/pyruvate domain"/>
    <property type="match status" value="1"/>
</dbReference>
<dbReference type="AlphaFoldDB" id="A0A7I5E5J1"/>
<dbReference type="PROSITE" id="PS00110">
    <property type="entry name" value="PYRUVATE_KINASE"/>
    <property type="match status" value="1"/>
</dbReference>
<dbReference type="Gene3D" id="3.20.20.60">
    <property type="entry name" value="Phosphoenolpyruvate-binding domains"/>
    <property type="match status" value="1"/>
</dbReference>
<dbReference type="InterPro" id="IPR015813">
    <property type="entry name" value="Pyrv/PenolPyrv_kinase-like_dom"/>
</dbReference>
<evidence type="ECO:0000313" key="19">
    <source>
        <dbReference type="WBParaSite" id="HCON_00010570-00001"/>
    </source>
</evidence>
<evidence type="ECO:0000256" key="10">
    <source>
        <dbReference type="ARBA" id="ARBA00022840"/>
    </source>
</evidence>
<dbReference type="GO" id="GO:0016301">
    <property type="term" value="F:kinase activity"/>
    <property type="evidence" value="ECO:0007669"/>
    <property type="project" value="UniProtKB-KW"/>
</dbReference>
<evidence type="ECO:0000256" key="6">
    <source>
        <dbReference type="ARBA" id="ARBA00022679"/>
    </source>
</evidence>
<dbReference type="NCBIfam" id="TIGR01064">
    <property type="entry name" value="pyruv_kin"/>
    <property type="match status" value="1"/>
</dbReference>
<keyword evidence="6 14" id="KW-0808">Transferase</keyword>
<proteinExistence type="inferred from homology"/>
<evidence type="ECO:0000256" key="14">
    <source>
        <dbReference type="RuleBase" id="RU000504"/>
    </source>
</evidence>
<dbReference type="SUPFAM" id="SSF50800">
    <property type="entry name" value="PK beta-barrel domain-like"/>
    <property type="match status" value="1"/>
</dbReference>
<keyword evidence="18" id="KW-1185">Reference proteome</keyword>
<evidence type="ECO:0000259" key="17">
    <source>
        <dbReference type="Pfam" id="PF02887"/>
    </source>
</evidence>
<keyword evidence="11 14" id="KW-0460">Magnesium</keyword>
<dbReference type="GO" id="GO:0000287">
    <property type="term" value="F:magnesium ion binding"/>
    <property type="evidence" value="ECO:0007669"/>
    <property type="project" value="InterPro"/>
</dbReference>
<keyword evidence="13" id="KW-0670">Pyruvate</keyword>
<evidence type="ECO:0000259" key="16">
    <source>
        <dbReference type="Pfam" id="PF00224"/>
    </source>
</evidence>
<feature type="domain" description="Pyruvate kinase C-terminal" evidence="17">
    <location>
        <begin position="409"/>
        <end position="525"/>
    </location>
</feature>
<keyword evidence="9 14" id="KW-0418">Kinase</keyword>
<comment type="similarity">
    <text evidence="4 14">Belongs to the pyruvate kinase family.</text>
</comment>
<name>A0A7I5E5J1_HAECO</name>
<evidence type="ECO:0000256" key="7">
    <source>
        <dbReference type="ARBA" id="ARBA00022723"/>
    </source>
</evidence>
<dbReference type="NCBIfam" id="NF004491">
    <property type="entry name" value="PRK05826.1"/>
    <property type="match status" value="1"/>
</dbReference>
<dbReference type="OrthoDB" id="108365at2759"/>
<evidence type="ECO:0000256" key="3">
    <source>
        <dbReference type="ARBA" id="ARBA00004997"/>
    </source>
</evidence>
<dbReference type="GO" id="GO:0004743">
    <property type="term" value="F:pyruvate kinase activity"/>
    <property type="evidence" value="ECO:0007669"/>
    <property type="project" value="UniProtKB-EC"/>
</dbReference>
<dbReference type="InterPro" id="IPR001697">
    <property type="entry name" value="Pyr_Knase"/>
</dbReference>
<sequence>MSRQEFLQKPRTPLRKEVKPEELPRNRLDHLCRLDIRNAPPNVRKTGIICTIGPACRSVDMLKQMITCGMNIARLNFSHGSYEYHGGTIKNVRQAVEQLGGSLQIGIALDTKGPEIRTGLLSGGATAEIELVKGKSITLTTDEKYKESCTADNLYLDYKNIVKVVSKGSRVYVDDGLISLAVDEVKDNSVVCTIENGGMLGSKKGVNLPGANVDLPAVSEKDTQDLKFGVEQGVDMIFASFIRDAEGIRAIRKVLGDKGKNIKIIAKIENQQGMENADEIIAEADGVMVARGDLGIEIPTEKVFIAQKMLLARCNRAGKPCVCATQMLESMTKKPRPTRAEGSDVANAVLDGADCVMLSGETAKGDYPLEAVKTMHFICRDAEASTFHKAYMSDILKETVRPLDASKGISLAAVIAAINCHAAAIVLVTSTGKTACACSRYKTPFPIVAVCRTADICRQLNLCRAVFPLFYNKPRQNDYTADAENRINEGIEFGKQKGFINRGDFVVAISGSAFGSGYTNTMRVITAV</sequence>
<accession>A0A7I5E5J1</accession>
<dbReference type="InterPro" id="IPR011037">
    <property type="entry name" value="Pyrv_Knase-like_insert_dom_sf"/>
</dbReference>
<keyword evidence="7" id="KW-0479">Metal-binding</keyword>
<dbReference type="FunFam" id="2.40.33.10:FF:000023">
    <property type="entry name" value="Pyruvate kinase PKM"/>
    <property type="match status" value="1"/>
</dbReference>
<keyword evidence="12 14" id="KW-0324">Glycolysis</keyword>
<dbReference type="InterPro" id="IPR018209">
    <property type="entry name" value="Pyrv_Knase_AS"/>
</dbReference>
<dbReference type="OMA" id="ESANGHY"/>
<evidence type="ECO:0000256" key="11">
    <source>
        <dbReference type="ARBA" id="ARBA00022842"/>
    </source>
</evidence>
<dbReference type="NCBIfam" id="NF004978">
    <property type="entry name" value="PRK06354.1"/>
    <property type="match status" value="1"/>
</dbReference>
<dbReference type="InterPro" id="IPR015793">
    <property type="entry name" value="Pyrv_Knase_brl"/>
</dbReference>
<feature type="domain" description="Pyruvate kinase barrel" evidence="16">
    <location>
        <begin position="44"/>
        <end position="372"/>
    </location>
</feature>